<dbReference type="PANTHER" id="PTHR22946:SF8">
    <property type="entry name" value="ACETYL XYLAN ESTERASE DOMAIN-CONTAINING PROTEIN"/>
    <property type="match status" value="1"/>
</dbReference>
<dbReference type="AlphaFoldDB" id="A0A7Z2VPP8"/>
<dbReference type="Proteomes" id="UP000502248">
    <property type="component" value="Chromosome"/>
</dbReference>
<accession>A0A7Z2VPP8</accession>
<protein>
    <recommendedName>
        <fullName evidence="1">Acetyl xylan esterase domain-containing protein</fullName>
    </recommendedName>
</protein>
<gene>
    <name evidence="2" type="ORF">HH215_29475</name>
</gene>
<reference evidence="2 3" key="1">
    <citation type="submission" date="2020-04" db="EMBL/GenBank/DDBJ databases">
        <title>Genome sequencing of novel species.</title>
        <authorList>
            <person name="Heo J."/>
            <person name="Kim S.-J."/>
            <person name="Kim J.-S."/>
            <person name="Hong S.-B."/>
            <person name="Kwon S.-W."/>
        </authorList>
    </citation>
    <scope>NUCLEOTIDE SEQUENCE [LARGE SCALE GENOMIC DNA]</scope>
    <source>
        <strain evidence="2 3">MFER-1</strain>
    </source>
</reference>
<dbReference type="SUPFAM" id="SSF53474">
    <property type="entry name" value="alpha/beta-Hydrolases"/>
    <property type="match status" value="2"/>
</dbReference>
<sequence>MSIAGFAGGYYDVGAQLPEYLSRLARSRFERDRADKMKLQDVRSFEERRDRLKRYYDRLIGGMPENKTPLNAECTGVLERSGYEIRKVVYQSLPGIYVTSNLYVPTIGSGPYPAVVFACGHIEAAKAAPIYQKVCIELVRNGMAVLAVDPISQGERMQGYDRTAGRTLVRWHAEHTYLGLQCELLGRHINRYFTWDLIRSVDYLCTLGEIDPLRIGATGNSGGGIQTIMAMISDERIAAAAPCTYITSRDAYMKTGQPQDGEQIWDGAILEGMDYDDYVTLFAPKPVLIGAVESDFFCIEGTLDSYEMAKRAYRLFDRESNVTLGVAKGTHSFNDELRRIIVAWFVKQFRGTDDPVRLSPDEIRPERTESLRCTSSGQVLAEFPDAVSVQEDNARWLPAARSRMRQSSANPEQWKGKVGSWLKMPPANAKPIYPRIIQSERADRSGSCMEQAFLRERILFFSEPDMMVGGIHIEREGSAPDRTTVLLLDEGADGIHLENDWLVQLTADGRVFAFDPRGTGAFRSRAVNGREFDAMFGTEYKLGCDARMLGRPLPGMRVFDTIRALDYAAQRNPGTKLSLAGKGFAAIYALLAGILDDRVDEIVLENIPESFADIVDQRFYRYDVRYHWYGVLLEFDLPELIEAFGRLKRIRIANVPDIGNIVRF</sequence>
<organism evidence="2 3">
    <name type="scientific">Cohnella herbarum</name>
    <dbReference type="NCBI Taxonomy" id="2728023"/>
    <lineage>
        <taxon>Bacteria</taxon>
        <taxon>Bacillati</taxon>
        <taxon>Bacillota</taxon>
        <taxon>Bacilli</taxon>
        <taxon>Bacillales</taxon>
        <taxon>Paenibacillaceae</taxon>
        <taxon>Cohnella</taxon>
    </lineage>
</organism>
<name>A0A7Z2VPP8_9BACL</name>
<evidence type="ECO:0000313" key="2">
    <source>
        <dbReference type="EMBL" id="QJD86896.1"/>
    </source>
</evidence>
<evidence type="ECO:0000313" key="3">
    <source>
        <dbReference type="Proteomes" id="UP000502248"/>
    </source>
</evidence>
<dbReference type="Pfam" id="PF05448">
    <property type="entry name" value="AXE1"/>
    <property type="match status" value="1"/>
</dbReference>
<dbReference type="KEGG" id="cheb:HH215_29475"/>
<dbReference type="InterPro" id="IPR050261">
    <property type="entry name" value="FrsA_esterase"/>
</dbReference>
<dbReference type="InterPro" id="IPR008391">
    <property type="entry name" value="AXE1_dom"/>
</dbReference>
<dbReference type="EMBL" id="CP051680">
    <property type="protein sequence ID" value="QJD86896.1"/>
    <property type="molecule type" value="Genomic_DNA"/>
</dbReference>
<evidence type="ECO:0000259" key="1">
    <source>
        <dbReference type="Pfam" id="PF05448"/>
    </source>
</evidence>
<dbReference type="InterPro" id="IPR029058">
    <property type="entry name" value="AB_hydrolase_fold"/>
</dbReference>
<proteinExistence type="predicted"/>
<dbReference type="PANTHER" id="PTHR22946">
    <property type="entry name" value="DIENELACTONE HYDROLASE DOMAIN-CONTAINING PROTEIN-RELATED"/>
    <property type="match status" value="1"/>
</dbReference>
<dbReference type="Gene3D" id="3.40.50.1820">
    <property type="entry name" value="alpha/beta hydrolase"/>
    <property type="match status" value="2"/>
</dbReference>
<keyword evidence="3" id="KW-1185">Reference proteome</keyword>
<feature type="domain" description="Acetyl xylan esterase" evidence="1">
    <location>
        <begin position="79"/>
        <end position="242"/>
    </location>
</feature>
<dbReference type="RefSeq" id="WP_169283142.1">
    <property type="nucleotide sequence ID" value="NZ_CP051680.1"/>
</dbReference>